<dbReference type="Gene3D" id="1.10.10.60">
    <property type="entry name" value="Homeodomain-like"/>
    <property type="match status" value="2"/>
</dbReference>
<proteinExistence type="predicted"/>
<dbReference type="InterPro" id="IPR009057">
    <property type="entry name" value="Homeodomain-like_sf"/>
</dbReference>
<dbReference type="PRINTS" id="PR00032">
    <property type="entry name" value="HTHARAC"/>
</dbReference>
<dbReference type="EMBL" id="CP012036">
    <property type="protein sequence ID" value="ALF53799.1"/>
    <property type="molecule type" value="Genomic_DNA"/>
</dbReference>
<dbReference type="GO" id="GO:0003700">
    <property type="term" value="F:DNA-binding transcription factor activity"/>
    <property type="evidence" value="ECO:0007669"/>
    <property type="project" value="InterPro"/>
</dbReference>
<evidence type="ECO:0000259" key="4">
    <source>
        <dbReference type="PROSITE" id="PS01124"/>
    </source>
</evidence>
<dbReference type="PROSITE" id="PS00041">
    <property type="entry name" value="HTH_ARAC_FAMILY_1"/>
    <property type="match status" value="1"/>
</dbReference>
<dbReference type="SUPFAM" id="SSF46689">
    <property type="entry name" value="Homeodomain-like"/>
    <property type="match status" value="2"/>
</dbReference>
<dbReference type="OrthoDB" id="516605at2"/>
<dbReference type="PATRIC" id="fig|224013.5.peg.3523"/>
<keyword evidence="2" id="KW-0238">DNA-binding</keyword>
<dbReference type="InterPro" id="IPR018062">
    <property type="entry name" value="HTH_AraC-typ_CS"/>
</dbReference>
<dbReference type="PANTHER" id="PTHR46796:SF6">
    <property type="entry name" value="ARAC SUBFAMILY"/>
    <property type="match status" value="1"/>
</dbReference>
<gene>
    <name evidence="5" type="ORF">ACX27_14610</name>
</gene>
<dbReference type="InterPro" id="IPR020449">
    <property type="entry name" value="Tscrpt_reg_AraC-type_HTH"/>
</dbReference>
<feature type="domain" description="HTH araC/xylS-type" evidence="4">
    <location>
        <begin position="202"/>
        <end position="300"/>
    </location>
</feature>
<keyword evidence="6" id="KW-1185">Reference proteome</keyword>
<evidence type="ECO:0000256" key="2">
    <source>
        <dbReference type="ARBA" id="ARBA00023125"/>
    </source>
</evidence>
<reference evidence="5 6" key="2">
    <citation type="journal article" date="2016" name="Genome Announc.">
        <title>Draft Genome Sequence of the N2-Fixing Cyanobacterium Nostoc piscinale CENA21, Isolated from the Brazilian Amazon Floodplain.</title>
        <authorList>
            <person name="Leao T."/>
            <person name="Guimaraes P.I."/>
            <person name="de Melo A.G."/>
            <person name="Ramos R.T."/>
            <person name="Leao P.N."/>
            <person name="Silva A."/>
            <person name="Fiore M.F."/>
            <person name="Schneider M.P."/>
        </authorList>
    </citation>
    <scope>NUCLEOTIDE SEQUENCE [LARGE SCALE GENOMIC DNA]</scope>
    <source>
        <strain evidence="5 6">CENA21</strain>
    </source>
</reference>
<dbReference type="SMART" id="SM00342">
    <property type="entry name" value="HTH_ARAC"/>
    <property type="match status" value="1"/>
</dbReference>
<dbReference type="PANTHER" id="PTHR46796">
    <property type="entry name" value="HTH-TYPE TRANSCRIPTIONAL ACTIVATOR RHAS-RELATED"/>
    <property type="match status" value="1"/>
</dbReference>
<accession>A0A0M4TL22</accession>
<sequence>MLEKAIKLDYRQPNAADSLLPQPSVLSSAGWRNLHLEVFQQPKFEIAEHQHTTHVIAYAPTSANLPLCSTGERWLDGKLYHETRKQGDCAIIPAQISHRCNWNTSVEFIVLAIEPILLKQIGQDLVAADHIELIPQCMSQSDALIQGIFITLRQEVELSKFGGDLLIDSLQTTLAIHLLRNYCVTKPKLSSYSQGLSQSALRQVTQYIHEHLHQDLKLIELSTITQLSPYYFLRLFKQSMGITPHQYILQCRLEQAKYLLQSSEMSIAEIAARTGFSDQSHLTRCFKRRFGVTPKQLLQD</sequence>
<evidence type="ECO:0000256" key="1">
    <source>
        <dbReference type="ARBA" id="ARBA00023015"/>
    </source>
</evidence>
<reference evidence="6" key="1">
    <citation type="submission" date="2015-07" db="EMBL/GenBank/DDBJ databases">
        <title>Genome Of Nitrogen-Fixing Cyanobacterium Nostoc piscinale CENA21 From Solimoes/Amazon River Floodplain Sediments And Comparative Genomics To Uncover Biosynthetic Natural Products Potential.</title>
        <authorList>
            <person name="Leao T.F."/>
            <person name="Leao P.N."/>
            <person name="Guimaraes P.I."/>
            <person name="de Melo A.G.C."/>
            <person name="Ramos R.T.J."/>
            <person name="Silva A."/>
            <person name="Fiore M.F."/>
            <person name="Schneider M.P.C."/>
        </authorList>
    </citation>
    <scope>NUCLEOTIDE SEQUENCE [LARGE SCALE GENOMIC DNA]</scope>
    <source>
        <strain evidence="6">CENA21</strain>
    </source>
</reference>
<dbReference type="STRING" id="224013.ACX27_14610"/>
<dbReference type="PROSITE" id="PS01124">
    <property type="entry name" value="HTH_ARAC_FAMILY_2"/>
    <property type="match status" value="1"/>
</dbReference>
<dbReference type="AlphaFoldDB" id="A0A0M4TL22"/>
<evidence type="ECO:0000313" key="5">
    <source>
        <dbReference type="EMBL" id="ALF53799.1"/>
    </source>
</evidence>
<dbReference type="Pfam" id="PF12833">
    <property type="entry name" value="HTH_18"/>
    <property type="match status" value="1"/>
</dbReference>
<dbReference type="InterPro" id="IPR018060">
    <property type="entry name" value="HTH_AraC"/>
</dbReference>
<dbReference type="RefSeq" id="WP_062293752.1">
    <property type="nucleotide sequence ID" value="NZ_CP012036.1"/>
</dbReference>
<keyword evidence="3" id="KW-0804">Transcription</keyword>
<dbReference type="GO" id="GO:0043565">
    <property type="term" value="F:sequence-specific DNA binding"/>
    <property type="evidence" value="ECO:0007669"/>
    <property type="project" value="InterPro"/>
</dbReference>
<organism evidence="5 6">
    <name type="scientific">Nostoc piscinale CENA21</name>
    <dbReference type="NCBI Taxonomy" id="224013"/>
    <lineage>
        <taxon>Bacteria</taxon>
        <taxon>Bacillati</taxon>
        <taxon>Cyanobacteriota</taxon>
        <taxon>Cyanophyceae</taxon>
        <taxon>Nostocales</taxon>
        <taxon>Nostocaceae</taxon>
        <taxon>Nostoc</taxon>
    </lineage>
</organism>
<name>A0A0M4TL22_9NOSO</name>
<dbReference type="KEGG" id="npz:ACX27_14610"/>
<dbReference type="InterPro" id="IPR050204">
    <property type="entry name" value="AraC_XylS_family_regulators"/>
</dbReference>
<protein>
    <submittedName>
        <fullName evidence="5">AraC family transcriptional regulator</fullName>
    </submittedName>
</protein>
<evidence type="ECO:0000256" key="3">
    <source>
        <dbReference type="ARBA" id="ARBA00023163"/>
    </source>
</evidence>
<keyword evidence="1" id="KW-0805">Transcription regulation</keyword>
<dbReference type="Proteomes" id="UP000062645">
    <property type="component" value="Chromosome"/>
</dbReference>
<evidence type="ECO:0000313" key="6">
    <source>
        <dbReference type="Proteomes" id="UP000062645"/>
    </source>
</evidence>